<reference evidence="2 3" key="1">
    <citation type="submission" date="2014-03" db="EMBL/GenBank/DDBJ databases">
        <title>complete genome sequence of Flavobacteriaceae bacterium JBKA-6.</title>
        <authorList>
            <person name="Takano T."/>
            <person name="Nakamura Y."/>
            <person name="Takuma S."/>
            <person name="Yasuike M."/>
            <person name="Matsuyama T."/>
            <person name="Sakai T."/>
            <person name="Fujiwara A."/>
            <person name="Kimoto K."/>
            <person name="Fukuda Y."/>
            <person name="Kondo H."/>
            <person name="Hirono I."/>
            <person name="Nakayasu C."/>
        </authorList>
    </citation>
    <scope>NUCLEOTIDE SEQUENCE [LARGE SCALE GENOMIC DNA]</scope>
    <source>
        <strain evidence="2 3">JBKA-6</strain>
    </source>
</reference>
<evidence type="ECO:0000313" key="2">
    <source>
        <dbReference type="EMBL" id="BAV94323.1"/>
    </source>
</evidence>
<feature type="transmembrane region" description="Helical" evidence="1">
    <location>
        <begin position="386"/>
        <end position="409"/>
    </location>
</feature>
<feature type="transmembrane region" description="Helical" evidence="1">
    <location>
        <begin position="169"/>
        <end position="192"/>
    </location>
</feature>
<dbReference type="InterPro" id="IPR008537">
    <property type="entry name" value="DUF819"/>
</dbReference>
<keyword evidence="3" id="KW-1185">Reference proteome</keyword>
<feature type="transmembrane region" description="Helical" evidence="1">
    <location>
        <begin position="355"/>
        <end position="380"/>
    </location>
</feature>
<feature type="transmembrane region" description="Helical" evidence="1">
    <location>
        <begin position="328"/>
        <end position="348"/>
    </location>
</feature>
<feature type="transmembrane region" description="Helical" evidence="1">
    <location>
        <begin position="268"/>
        <end position="286"/>
    </location>
</feature>
<gene>
    <name evidence="2" type="ORF">JBKA6_0310</name>
</gene>
<feature type="transmembrane region" description="Helical" evidence="1">
    <location>
        <begin position="298"/>
        <end position="316"/>
    </location>
</feature>
<feature type="transmembrane region" description="Helical" evidence="1">
    <location>
        <begin position="6"/>
        <end position="25"/>
    </location>
</feature>
<keyword evidence="1" id="KW-1133">Transmembrane helix</keyword>
<keyword evidence="1" id="KW-0812">Transmembrane</keyword>
<feature type="transmembrane region" description="Helical" evidence="1">
    <location>
        <begin position="74"/>
        <end position="93"/>
    </location>
</feature>
<evidence type="ECO:0000313" key="3">
    <source>
        <dbReference type="Proteomes" id="UP000243197"/>
    </source>
</evidence>
<dbReference type="Proteomes" id="UP000243197">
    <property type="component" value="Chromosome"/>
</dbReference>
<dbReference type="EMBL" id="AP014564">
    <property type="protein sequence ID" value="BAV94323.1"/>
    <property type="molecule type" value="Genomic_DNA"/>
</dbReference>
<organism evidence="2 3">
    <name type="scientific">Ichthyobacterium seriolicida</name>
    <dbReference type="NCBI Taxonomy" id="242600"/>
    <lineage>
        <taxon>Bacteria</taxon>
        <taxon>Pseudomonadati</taxon>
        <taxon>Bacteroidota</taxon>
        <taxon>Flavobacteriia</taxon>
        <taxon>Flavobacteriales</taxon>
        <taxon>Ichthyobacteriaceae</taxon>
        <taxon>Ichthyobacterium</taxon>
    </lineage>
</organism>
<feature type="transmembrane region" description="Helical" evidence="1">
    <location>
        <begin position="231"/>
        <end position="248"/>
    </location>
</feature>
<dbReference type="Pfam" id="PF05684">
    <property type="entry name" value="DUF819"/>
    <property type="match status" value="1"/>
</dbReference>
<sequence>MSEPIFYDDKVVFGIIMGVLGVIFYTSSSKNKYLRKFYRVVPALLMCYLIPSILNSLGVISKDHSNLYTISKNYFLPAALFLMTLSIDIKSLIKLGFKPIIMFLTGTLGILIGGPLSILIISFFSPETVGGVGHDAVWRGMSTIAGSWIGGGANQASMLEIFKYNPDKYGVMVLVDIVISGIWMALLLVGIGKREKIDRWLKADVSSIEDLKERTESYTKSIEKIPNLGDYIKILGLAFFVISFSHYMSKSITDWILESFSGMKNNTLASEFFWLVLISTSIGLLLSFTRAKKMQGYGASKIGNVFIYILVAVIGMKMDITEMFSQPGLLLVGMVWISIHASLLILMARLLKAPYFYLAVGSQANIGGAGSAPILAAAFHPSLAPVGVLLAVLGYFIGTYAAVICAYLMELAS</sequence>
<dbReference type="AlphaFoldDB" id="A0A1J1E8S3"/>
<protein>
    <recommendedName>
        <fullName evidence="4">DUF819 domain-containing protein</fullName>
    </recommendedName>
</protein>
<name>A0A1J1E8S3_9FLAO</name>
<feature type="transmembrane region" description="Helical" evidence="1">
    <location>
        <begin position="100"/>
        <end position="124"/>
    </location>
</feature>
<dbReference type="KEGG" id="ise:JBKA6_0310"/>
<evidence type="ECO:0000256" key="1">
    <source>
        <dbReference type="SAM" id="Phobius"/>
    </source>
</evidence>
<proteinExistence type="predicted"/>
<feature type="transmembrane region" description="Helical" evidence="1">
    <location>
        <begin position="37"/>
        <end position="54"/>
    </location>
</feature>
<accession>A0A1J1E8S3</accession>
<keyword evidence="1" id="KW-0472">Membrane</keyword>
<dbReference type="PANTHER" id="PTHR34289:SF8">
    <property type="entry name" value="DUF819 DOMAIN-CONTAINING PROTEIN"/>
    <property type="match status" value="1"/>
</dbReference>
<dbReference type="PANTHER" id="PTHR34289">
    <property type="entry name" value="PROTEIN, PUTATIVE (DUF819)-RELATED"/>
    <property type="match status" value="1"/>
</dbReference>
<evidence type="ECO:0008006" key="4">
    <source>
        <dbReference type="Google" id="ProtNLM"/>
    </source>
</evidence>